<dbReference type="PANTHER" id="PTHR43767">
    <property type="entry name" value="LONG-CHAIN-FATTY-ACID--COA LIGASE"/>
    <property type="match status" value="1"/>
</dbReference>
<keyword evidence="4" id="KW-1185">Reference proteome</keyword>
<dbReference type="Gene3D" id="3.40.50.12780">
    <property type="entry name" value="N-terminal domain of ligase-like"/>
    <property type="match status" value="1"/>
</dbReference>
<dbReference type="InterPro" id="IPR020845">
    <property type="entry name" value="AMP-binding_CS"/>
</dbReference>
<feature type="domain" description="AMP-binding enzyme C-terminal" evidence="2">
    <location>
        <begin position="425"/>
        <end position="502"/>
    </location>
</feature>
<dbReference type="EMBL" id="JAVRHS010000013">
    <property type="protein sequence ID" value="MDT0576903.1"/>
    <property type="molecule type" value="Genomic_DNA"/>
</dbReference>
<sequence>MMQLPERCPLDHLPLCGRPDDVALVLKNTTLTFAEMNHEVGVLAARLRHFGQLRGWAPGTRIASWAAKGMATCLLPLAAPRAGFVHVPINLVLKRAQVAHILRDSGARLLIANAGRLNSLLDGDVPDACATWHEEQAFVAAADNPTFDPLPPSTAGGDELAAILYTSGSTGLPKGVMLSHDNLWLGAAAVAQFLQLDHQDRTLCVLPLAFDYGQNQLFSAWFAGGTAVPVDHLIPRDVVTAVAKHGITTLAGVPPLWTELVDQEWTQEAIRPLLRLTNSGGALSENLIKRLRAKFPDARLFAMYGLTEAFRSTFLDPALIDEKPGSIGRPIPFAEIYVVKDDGQLAREGEEGELVHAGPLVAQGYWRDEEATAQRFRSAPTGAGVANKAVWSGDSVRIGDDGLMYFVGRRDAMIKSYGQRISPQEIEDAAQATGLVRECAAFGVADAAAGQTVHLVASAARTECADKAQAELPAMLARILPRYMQPRQIHWRDHLPRGATGKLDRATMKAELESWHSAHRSGST</sequence>
<dbReference type="SUPFAM" id="SSF56801">
    <property type="entry name" value="Acetyl-CoA synthetase-like"/>
    <property type="match status" value="1"/>
</dbReference>
<dbReference type="InterPro" id="IPR025110">
    <property type="entry name" value="AMP-bd_C"/>
</dbReference>
<name>A0ABU2ZLI9_9SPHN</name>
<evidence type="ECO:0000313" key="3">
    <source>
        <dbReference type="EMBL" id="MDT0576903.1"/>
    </source>
</evidence>
<dbReference type="Pfam" id="PF00501">
    <property type="entry name" value="AMP-binding"/>
    <property type="match status" value="1"/>
</dbReference>
<dbReference type="RefSeq" id="WP_311341479.1">
    <property type="nucleotide sequence ID" value="NZ_JAVRHS010000013.1"/>
</dbReference>
<comment type="caution">
    <text evidence="3">The sequence shown here is derived from an EMBL/GenBank/DDBJ whole genome shotgun (WGS) entry which is preliminary data.</text>
</comment>
<protein>
    <submittedName>
        <fullName evidence="3">AMP-binding protein</fullName>
    </submittedName>
</protein>
<dbReference type="InterPro" id="IPR050237">
    <property type="entry name" value="ATP-dep_AMP-bd_enzyme"/>
</dbReference>
<dbReference type="Pfam" id="PF13193">
    <property type="entry name" value="AMP-binding_C"/>
    <property type="match status" value="1"/>
</dbReference>
<feature type="domain" description="AMP-dependent synthetase/ligase" evidence="1">
    <location>
        <begin position="18"/>
        <end position="366"/>
    </location>
</feature>
<dbReference type="PANTHER" id="PTHR43767:SF10">
    <property type="entry name" value="SURFACTIN SYNTHASE SUBUNIT 1"/>
    <property type="match status" value="1"/>
</dbReference>
<proteinExistence type="predicted"/>
<reference evidence="3 4" key="1">
    <citation type="submission" date="2023-09" db="EMBL/GenBank/DDBJ databases">
        <authorList>
            <person name="Rey-Velasco X."/>
        </authorList>
    </citation>
    <scope>NUCLEOTIDE SEQUENCE [LARGE SCALE GENOMIC DNA]</scope>
    <source>
        <strain evidence="3 4">F390</strain>
    </source>
</reference>
<dbReference type="InterPro" id="IPR045851">
    <property type="entry name" value="AMP-bd_C_sf"/>
</dbReference>
<accession>A0ABU2ZLI9</accession>
<dbReference type="PROSITE" id="PS00455">
    <property type="entry name" value="AMP_BINDING"/>
    <property type="match status" value="1"/>
</dbReference>
<organism evidence="3 4">
    <name type="scientific">Croceicoccus esteveae</name>
    <dbReference type="NCBI Taxonomy" id="3075597"/>
    <lineage>
        <taxon>Bacteria</taxon>
        <taxon>Pseudomonadati</taxon>
        <taxon>Pseudomonadota</taxon>
        <taxon>Alphaproteobacteria</taxon>
        <taxon>Sphingomonadales</taxon>
        <taxon>Erythrobacteraceae</taxon>
        <taxon>Croceicoccus</taxon>
    </lineage>
</organism>
<dbReference type="Gene3D" id="3.30.300.30">
    <property type="match status" value="1"/>
</dbReference>
<evidence type="ECO:0000313" key="4">
    <source>
        <dbReference type="Proteomes" id="UP001259803"/>
    </source>
</evidence>
<dbReference type="Proteomes" id="UP001259803">
    <property type="component" value="Unassembled WGS sequence"/>
</dbReference>
<gene>
    <name evidence="3" type="ORF">RM533_12055</name>
</gene>
<evidence type="ECO:0000259" key="2">
    <source>
        <dbReference type="Pfam" id="PF13193"/>
    </source>
</evidence>
<dbReference type="InterPro" id="IPR042099">
    <property type="entry name" value="ANL_N_sf"/>
</dbReference>
<dbReference type="InterPro" id="IPR000873">
    <property type="entry name" value="AMP-dep_synth/lig_dom"/>
</dbReference>
<evidence type="ECO:0000259" key="1">
    <source>
        <dbReference type="Pfam" id="PF00501"/>
    </source>
</evidence>